<evidence type="ECO:0000313" key="2">
    <source>
        <dbReference type="EMBL" id="GAA4126413.1"/>
    </source>
</evidence>
<comment type="caution">
    <text evidence="2">The sequence shown here is derived from an EMBL/GenBank/DDBJ whole genome shotgun (WGS) entry which is preliminary data.</text>
</comment>
<protein>
    <submittedName>
        <fullName evidence="2">Uncharacterized protein</fullName>
    </submittedName>
</protein>
<dbReference type="RefSeq" id="WP_344734860.1">
    <property type="nucleotide sequence ID" value="NZ_BAAAZH010000028.1"/>
</dbReference>
<gene>
    <name evidence="2" type="ORF">GCM10022215_35980</name>
</gene>
<keyword evidence="3" id="KW-1185">Reference proteome</keyword>
<feature type="compositionally biased region" description="Polar residues" evidence="1">
    <location>
        <begin position="47"/>
        <end position="57"/>
    </location>
</feature>
<organism evidence="2 3">
    <name type="scientific">Nocardioides fonticola</name>
    <dbReference type="NCBI Taxonomy" id="450363"/>
    <lineage>
        <taxon>Bacteria</taxon>
        <taxon>Bacillati</taxon>
        <taxon>Actinomycetota</taxon>
        <taxon>Actinomycetes</taxon>
        <taxon>Propionibacteriales</taxon>
        <taxon>Nocardioidaceae</taxon>
        <taxon>Nocardioides</taxon>
    </lineage>
</organism>
<proteinExistence type="predicted"/>
<sequence>MVFVILMVVLVVIAAIVVGNARARRNLEALHRPPQDVRRAEDHEDPPSSSGYRGSTD</sequence>
<reference evidence="3" key="1">
    <citation type="journal article" date="2019" name="Int. J. Syst. Evol. Microbiol.">
        <title>The Global Catalogue of Microorganisms (GCM) 10K type strain sequencing project: providing services to taxonomists for standard genome sequencing and annotation.</title>
        <authorList>
            <consortium name="The Broad Institute Genomics Platform"/>
            <consortium name="The Broad Institute Genome Sequencing Center for Infectious Disease"/>
            <person name="Wu L."/>
            <person name="Ma J."/>
        </authorList>
    </citation>
    <scope>NUCLEOTIDE SEQUENCE [LARGE SCALE GENOMIC DNA]</scope>
    <source>
        <strain evidence="3">JCM 16703</strain>
    </source>
</reference>
<feature type="compositionally biased region" description="Basic and acidic residues" evidence="1">
    <location>
        <begin position="32"/>
        <end position="46"/>
    </location>
</feature>
<dbReference type="Proteomes" id="UP001501495">
    <property type="component" value="Unassembled WGS sequence"/>
</dbReference>
<feature type="region of interest" description="Disordered" evidence="1">
    <location>
        <begin position="32"/>
        <end position="57"/>
    </location>
</feature>
<dbReference type="EMBL" id="BAAAZH010000028">
    <property type="protein sequence ID" value="GAA4126413.1"/>
    <property type="molecule type" value="Genomic_DNA"/>
</dbReference>
<accession>A0ABP7XV59</accession>
<evidence type="ECO:0000313" key="3">
    <source>
        <dbReference type="Proteomes" id="UP001501495"/>
    </source>
</evidence>
<evidence type="ECO:0000256" key="1">
    <source>
        <dbReference type="SAM" id="MobiDB-lite"/>
    </source>
</evidence>
<name>A0ABP7XV59_9ACTN</name>